<dbReference type="GO" id="GO:0016491">
    <property type="term" value="F:oxidoreductase activity"/>
    <property type="evidence" value="ECO:0007669"/>
    <property type="project" value="UniProtKB-KW"/>
</dbReference>
<dbReference type="InParanoid" id="K2S8A9"/>
<protein>
    <submittedName>
        <fullName evidence="4">NmrA-like protein</fullName>
    </submittedName>
</protein>
<keyword evidence="1" id="KW-0521">NADP</keyword>
<organism evidence="4 5">
    <name type="scientific">Macrophomina phaseolina (strain MS6)</name>
    <name type="common">Charcoal rot fungus</name>
    <dbReference type="NCBI Taxonomy" id="1126212"/>
    <lineage>
        <taxon>Eukaryota</taxon>
        <taxon>Fungi</taxon>
        <taxon>Dikarya</taxon>
        <taxon>Ascomycota</taxon>
        <taxon>Pezizomycotina</taxon>
        <taxon>Dothideomycetes</taxon>
        <taxon>Dothideomycetes incertae sedis</taxon>
        <taxon>Botryosphaeriales</taxon>
        <taxon>Botryosphaeriaceae</taxon>
        <taxon>Macrophomina</taxon>
    </lineage>
</organism>
<dbReference type="InterPro" id="IPR051609">
    <property type="entry name" value="NmrA/Isoflavone_reductase-like"/>
</dbReference>
<dbReference type="Proteomes" id="UP000007129">
    <property type="component" value="Unassembled WGS sequence"/>
</dbReference>
<evidence type="ECO:0000313" key="4">
    <source>
        <dbReference type="EMBL" id="EKG18639.1"/>
    </source>
</evidence>
<evidence type="ECO:0000259" key="3">
    <source>
        <dbReference type="Pfam" id="PF05368"/>
    </source>
</evidence>
<gene>
    <name evidence="4" type="ORF">MPH_04112</name>
</gene>
<dbReference type="EMBL" id="AHHD01000183">
    <property type="protein sequence ID" value="EKG18639.1"/>
    <property type="molecule type" value="Genomic_DNA"/>
</dbReference>
<sequence length="336" mass="37490">MKRTSSTYIVCHLQYSSRTRIRNSNAFGKPRRRNYCIASYGGWMQHNETIAEEFTAVQRKESNNTAPIEADDSVKVDLTSKEELASVFKGKDAVVIAVPKPKLEDSKPIIDAAIAASVKRIVPSEFGTNLENPLAQKLPIVQPKVAIRRYLTSVIPSTTSSTTWTSINNGPLFEMVFKWGAFGPNLAERKAAFHNGGDRYVGTSRMSDIGTAVAKVLSPEHFEETKNQPVYIYSTAITERYLTNLAAEVTGIDFGTVENGKIVDTDTDMLVKIADKKMAKGDMSAMFLYYMQIMFGEGYGGDYRDMAWNERLGLKTMTEEEIKDFIRQTAKELGVL</sequence>
<dbReference type="STRING" id="1126212.K2S8A9"/>
<evidence type="ECO:0000256" key="1">
    <source>
        <dbReference type="ARBA" id="ARBA00022857"/>
    </source>
</evidence>
<dbReference type="OrthoDB" id="9984533at2759"/>
<accession>K2S8A9</accession>
<feature type="domain" description="NmrA-like" evidence="3">
    <location>
        <begin position="74"/>
        <end position="175"/>
    </location>
</feature>
<dbReference type="PANTHER" id="PTHR47706">
    <property type="entry name" value="NMRA-LIKE FAMILY PROTEIN"/>
    <property type="match status" value="1"/>
</dbReference>
<dbReference type="SUPFAM" id="SSF51735">
    <property type="entry name" value="NAD(P)-binding Rossmann-fold domains"/>
    <property type="match status" value="1"/>
</dbReference>
<dbReference type="PANTHER" id="PTHR47706:SF1">
    <property type="entry name" value="CIPA-LIKE, PUTATIVE (AFU_ORTHOLOGUE AFUA_1G12460)-RELATED"/>
    <property type="match status" value="1"/>
</dbReference>
<dbReference type="Gene3D" id="3.90.25.10">
    <property type="entry name" value="UDP-galactose 4-epimerase, domain 1"/>
    <property type="match status" value="1"/>
</dbReference>
<evidence type="ECO:0000256" key="2">
    <source>
        <dbReference type="ARBA" id="ARBA00023002"/>
    </source>
</evidence>
<proteinExistence type="predicted"/>
<dbReference type="InterPro" id="IPR008030">
    <property type="entry name" value="NmrA-like"/>
</dbReference>
<reference evidence="4 5" key="1">
    <citation type="journal article" date="2012" name="BMC Genomics">
        <title>Tools to kill: Genome of one of the most destructive plant pathogenic fungi Macrophomina phaseolina.</title>
        <authorList>
            <person name="Islam M.S."/>
            <person name="Haque M.S."/>
            <person name="Islam M.M."/>
            <person name="Emdad E.M."/>
            <person name="Halim A."/>
            <person name="Hossen Q.M.M."/>
            <person name="Hossain M.Z."/>
            <person name="Ahmed B."/>
            <person name="Rahim S."/>
            <person name="Rahman M.S."/>
            <person name="Alam M.M."/>
            <person name="Hou S."/>
            <person name="Wan X."/>
            <person name="Saito J.A."/>
            <person name="Alam M."/>
        </authorList>
    </citation>
    <scope>NUCLEOTIDE SEQUENCE [LARGE SCALE GENOMIC DNA]</scope>
    <source>
        <strain evidence="4 5">MS6</strain>
    </source>
</reference>
<dbReference type="InterPro" id="IPR036291">
    <property type="entry name" value="NAD(P)-bd_dom_sf"/>
</dbReference>
<name>K2S8A9_MACPH</name>
<dbReference type="Gene3D" id="3.40.50.720">
    <property type="entry name" value="NAD(P)-binding Rossmann-like Domain"/>
    <property type="match status" value="1"/>
</dbReference>
<dbReference type="eggNOG" id="ENOG502S12R">
    <property type="taxonomic scope" value="Eukaryota"/>
</dbReference>
<evidence type="ECO:0000313" key="5">
    <source>
        <dbReference type="Proteomes" id="UP000007129"/>
    </source>
</evidence>
<dbReference type="AlphaFoldDB" id="K2S8A9"/>
<dbReference type="VEuPathDB" id="FungiDB:MPH_04112"/>
<keyword evidence="2" id="KW-0560">Oxidoreductase</keyword>
<comment type="caution">
    <text evidence="4">The sequence shown here is derived from an EMBL/GenBank/DDBJ whole genome shotgun (WGS) entry which is preliminary data.</text>
</comment>
<dbReference type="Pfam" id="PF05368">
    <property type="entry name" value="NmrA"/>
    <property type="match status" value="1"/>
</dbReference>
<dbReference type="HOGENOM" id="CLU_044876_3_0_1"/>